<reference evidence="16 17" key="1">
    <citation type="submission" date="2018-10" db="EMBL/GenBank/DDBJ databases">
        <title>Improved assembly of the deer mouse Peromyscus maniculatus genome.</title>
        <authorList>
            <person name="Lassance J.-M."/>
            <person name="Hoekstra H.E."/>
        </authorList>
    </citation>
    <scope>NUCLEOTIDE SEQUENCE [LARGE SCALE GENOMIC DNA]</scope>
</reference>
<evidence type="ECO:0000256" key="2">
    <source>
        <dbReference type="ARBA" id="ARBA00022692"/>
    </source>
</evidence>
<dbReference type="SUPFAM" id="SSF48726">
    <property type="entry name" value="Immunoglobulin"/>
    <property type="match status" value="3"/>
</dbReference>
<dbReference type="Gene3D" id="2.60.40.10">
    <property type="entry name" value="Immunoglobulins"/>
    <property type="match status" value="3"/>
</dbReference>
<dbReference type="Ensembl" id="ENSPEMT00000038937.1">
    <property type="protein sequence ID" value="ENSPEMP00000031023.1"/>
    <property type="gene ID" value="ENSPEMG00000017101.2"/>
</dbReference>
<evidence type="ECO:0000256" key="5">
    <source>
        <dbReference type="ARBA" id="ARBA00022737"/>
    </source>
</evidence>
<keyword evidence="11" id="KW-0393">Immunoglobulin domain</keyword>
<sequence>MLVLLLLLWGMKGVEGGPEAVKGYTLSVKKKVVVQEGLCIRVPCTFSYAKKKWTDSDLIHGYWFHSGAKIESDSPVATNNPQRPALKETQGRFFLLGDPQMNDCSLDIRKIRKEDTGSYFFRLEREEEKYSYVQNMMTLHVKALTNTPHILIPDTLEHGHPSNLTCSAPWACEPPTFSWTGTSVSLLNTNASLLTIIPQPLDHGTNLTCQVTLPGTGVTTRMTIRLNVSCEAGLKPIILKNGSSLSVSEGQSLRLFCSTDSYPPANLSWTWGNLSLCPSKPSKPGLLELFPVHLKHGGVYTCQAQHALGSQHISLSLHPQPLYPSHGPRAILPSVCEIWSTYKEASRPGARDPSLKILREPWAQSCFILDRQLSNHSNKQQRPIYEYDVKDRDIYCRKMKVQKLGSAGKIGLLHHMCIHPYTHTCNLKTKMYVGEWMRGPKGPCCPTLTLFLPLFTQSPLVEPQVDDSLEPLPPTVEAAPSSTEEEVHYASLNFHEMKPRNPQGQQDTTTEYSEIKSHK</sequence>
<keyword evidence="9" id="KW-1015">Disulfide bond</keyword>
<feature type="compositionally biased region" description="Polar residues" evidence="13">
    <location>
        <begin position="502"/>
        <end position="512"/>
    </location>
</feature>
<evidence type="ECO:0000256" key="7">
    <source>
        <dbReference type="ARBA" id="ARBA00022989"/>
    </source>
</evidence>
<reference evidence="16" key="2">
    <citation type="submission" date="2025-08" db="UniProtKB">
        <authorList>
            <consortium name="Ensembl"/>
        </authorList>
    </citation>
    <scope>IDENTIFICATION</scope>
</reference>
<keyword evidence="17" id="KW-1185">Reference proteome</keyword>
<dbReference type="Pfam" id="PF07686">
    <property type="entry name" value="V-set"/>
    <property type="match status" value="1"/>
</dbReference>
<keyword evidence="10" id="KW-0325">Glycoprotein</keyword>
<evidence type="ECO:0000256" key="11">
    <source>
        <dbReference type="ARBA" id="ARBA00023319"/>
    </source>
</evidence>
<keyword evidence="4" id="KW-0430">Lectin</keyword>
<dbReference type="SMART" id="SM00409">
    <property type="entry name" value="IG"/>
    <property type="match status" value="3"/>
</dbReference>
<evidence type="ECO:0000256" key="6">
    <source>
        <dbReference type="ARBA" id="ARBA00022889"/>
    </source>
</evidence>
<dbReference type="InterPro" id="IPR007110">
    <property type="entry name" value="Ig-like_dom"/>
</dbReference>
<dbReference type="InterPro" id="IPR003599">
    <property type="entry name" value="Ig_sub"/>
</dbReference>
<dbReference type="PANTHER" id="PTHR12035">
    <property type="entry name" value="SIALIC ACID BINDING IMMUNOGLOBULIN-LIKE LECTIN"/>
    <property type="match status" value="1"/>
</dbReference>
<dbReference type="GO" id="GO:0050728">
    <property type="term" value="P:negative regulation of inflammatory response"/>
    <property type="evidence" value="ECO:0007669"/>
    <property type="project" value="UniProtKB-ARBA"/>
</dbReference>
<dbReference type="FunFam" id="2.60.40.10:FF:000829">
    <property type="entry name" value="Sialic acid-binding Ig-like lectin 8"/>
    <property type="match status" value="1"/>
</dbReference>
<evidence type="ECO:0000256" key="8">
    <source>
        <dbReference type="ARBA" id="ARBA00023136"/>
    </source>
</evidence>
<keyword evidence="5" id="KW-0677">Repeat</keyword>
<evidence type="ECO:0000256" key="12">
    <source>
        <dbReference type="ARBA" id="ARBA00038361"/>
    </source>
</evidence>
<dbReference type="PANTHER" id="PTHR12035:SF138">
    <property type="entry name" value="SIALIC ACID-BINDING IG-LIKE LECTIN 9"/>
    <property type="match status" value="1"/>
</dbReference>
<dbReference type="PROSITE" id="PS00290">
    <property type="entry name" value="IG_MHC"/>
    <property type="match status" value="1"/>
</dbReference>
<keyword evidence="6" id="KW-0130">Cell adhesion</keyword>
<evidence type="ECO:0000256" key="1">
    <source>
        <dbReference type="ARBA" id="ARBA00004479"/>
    </source>
</evidence>
<feature type="region of interest" description="Disordered" evidence="13">
    <location>
        <begin position="494"/>
        <end position="519"/>
    </location>
</feature>
<dbReference type="Proteomes" id="UP000694547">
    <property type="component" value="Chromosome 1"/>
</dbReference>
<evidence type="ECO:0000256" key="4">
    <source>
        <dbReference type="ARBA" id="ARBA00022734"/>
    </source>
</evidence>
<keyword evidence="8" id="KW-0472">Membrane</keyword>
<dbReference type="InterPro" id="IPR036179">
    <property type="entry name" value="Ig-like_dom_sf"/>
</dbReference>
<evidence type="ECO:0000256" key="9">
    <source>
        <dbReference type="ARBA" id="ARBA00023157"/>
    </source>
</evidence>
<evidence type="ECO:0000313" key="17">
    <source>
        <dbReference type="Proteomes" id="UP000694547"/>
    </source>
</evidence>
<dbReference type="GO" id="GO:0030246">
    <property type="term" value="F:carbohydrate binding"/>
    <property type="evidence" value="ECO:0007669"/>
    <property type="project" value="UniProtKB-KW"/>
</dbReference>
<dbReference type="InterPro" id="IPR003598">
    <property type="entry name" value="Ig_sub2"/>
</dbReference>
<evidence type="ECO:0000256" key="10">
    <source>
        <dbReference type="ARBA" id="ARBA00023180"/>
    </source>
</evidence>
<feature type="chain" id="PRO_5034652739" description="Ig-like domain-containing protein" evidence="14">
    <location>
        <begin position="17"/>
        <end position="519"/>
    </location>
</feature>
<evidence type="ECO:0000256" key="13">
    <source>
        <dbReference type="SAM" id="MobiDB-lite"/>
    </source>
</evidence>
<protein>
    <recommendedName>
        <fullName evidence="15">Ig-like domain-containing protein</fullName>
    </recommendedName>
</protein>
<reference evidence="16" key="3">
    <citation type="submission" date="2025-09" db="UniProtKB">
        <authorList>
            <consortium name="Ensembl"/>
        </authorList>
    </citation>
    <scope>IDENTIFICATION</scope>
</reference>
<feature type="domain" description="Ig-like" evidence="15">
    <location>
        <begin position="236"/>
        <end position="316"/>
    </location>
</feature>
<evidence type="ECO:0000256" key="14">
    <source>
        <dbReference type="SAM" id="SignalP"/>
    </source>
</evidence>
<proteinExistence type="inferred from homology"/>
<keyword evidence="3 14" id="KW-0732">Signal</keyword>
<dbReference type="GO" id="GO:0007155">
    <property type="term" value="P:cell adhesion"/>
    <property type="evidence" value="ECO:0007669"/>
    <property type="project" value="UniProtKB-KW"/>
</dbReference>
<dbReference type="SMART" id="SM00408">
    <property type="entry name" value="IGc2"/>
    <property type="match status" value="1"/>
</dbReference>
<comment type="subcellular location">
    <subcellularLocation>
        <location evidence="1">Membrane</location>
        <topology evidence="1">Single-pass type I membrane protein</topology>
    </subcellularLocation>
</comment>
<dbReference type="InterPro" id="IPR013106">
    <property type="entry name" value="Ig_V-set"/>
</dbReference>
<dbReference type="InterPro" id="IPR003006">
    <property type="entry name" value="Ig/MHC_CS"/>
</dbReference>
<evidence type="ECO:0000259" key="15">
    <source>
        <dbReference type="PROSITE" id="PS50835"/>
    </source>
</evidence>
<keyword evidence="7" id="KW-1133">Transmembrane helix</keyword>
<dbReference type="InterPro" id="IPR051036">
    <property type="entry name" value="SIGLEC"/>
</dbReference>
<dbReference type="InterPro" id="IPR013783">
    <property type="entry name" value="Ig-like_fold"/>
</dbReference>
<name>A0A8C8ULE4_PERMB</name>
<evidence type="ECO:0000313" key="16">
    <source>
        <dbReference type="Ensembl" id="ENSPEMP00000031023.1"/>
    </source>
</evidence>
<evidence type="ECO:0000256" key="3">
    <source>
        <dbReference type="ARBA" id="ARBA00022729"/>
    </source>
</evidence>
<comment type="similarity">
    <text evidence="12">Belongs to the immunoglobulin superfamily. SIGLEC (sialic acid binding Ig-like lectin) family.</text>
</comment>
<dbReference type="GeneTree" id="ENSGT01150000286907"/>
<dbReference type="AlphaFoldDB" id="A0A8C8ULE4"/>
<feature type="signal peptide" evidence="14">
    <location>
        <begin position="1"/>
        <end position="16"/>
    </location>
</feature>
<dbReference type="Pfam" id="PF13927">
    <property type="entry name" value="Ig_3"/>
    <property type="match status" value="1"/>
</dbReference>
<accession>A0A8C8ULE4</accession>
<organism evidence="16 17">
    <name type="scientific">Peromyscus maniculatus bairdii</name>
    <name type="common">Prairie deer mouse</name>
    <dbReference type="NCBI Taxonomy" id="230844"/>
    <lineage>
        <taxon>Eukaryota</taxon>
        <taxon>Metazoa</taxon>
        <taxon>Chordata</taxon>
        <taxon>Craniata</taxon>
        <taxon>Vertebrata</taxon>
        <taxon>Euteleostomi</taxon>
        <taxon>Mammalia</taxon>
        <taxon>Eutheria</taxon>
        <taxon>Euarchontoglires</taxon>
        <taxon>Glires</taxon>
        <taxon>Rodentia</taxon>
        <taxon>Myomorpha</taxon>
        <taxon>Muroidea</taxon>
        <taxon>Cricetidae</taxon>
        <taxon>Neotominae</taxon>
        <taxon>Peromyscus</taxon>
    </lineage>
</organism>
<dbReference type="GO" id="GO:0005886">
    <property type="term" value="C:plasma membrane"/>
    <property type="evidence" value="ECO:0007669"/>
    <property type="project" value="TreeGrafter"/>
</dbReference>
<keyword evidence="2" id="KW-0812">Transmembrane</keyword>
<dbReference type="PROSITE" id="PS50835">
    <property type="entry name" value="IG_LIKE"/>
    <property type="match status" value="2"/>
</dbReference>
<feature type="domain" description="Ig-like" evidence="15">
    <location>
        <begin position="148"/>
        <end position="225"/>
    </location>
</feature>
<dbReference type="GO" id="GO:0033691">
    <property type="term" value="F:sialic acid binding"/>
    <property type="evidence" value="ECO:0007669"/>
    <property type="project" value="TreeGrafter"/>
</dbReference>